<comment type="caution">
    <text evidence="1">The sequence shown here is derived from an EMBL/GenBank/DDBJ whole genome shotgun (WGS) entry which is preliminary data.</text>
</comment>
<keyword evidence="2" id="KW-1185">Reference proteome</keyword>
<evidence type="ECO:0000313" key="2">
    <source>
        <dbReference type="Proteomes" id="UP000311382"/>
    </source>
</evidence>
<protein>
    <submittedName>
        <fullName evidence="1">Uncharacterized protein</fullName>
    </submittedName>
</protein>
<evidence type="ECO:0000313" key="1">
    <source>
        <dbReference type="EMBL" id="TNY23240.1"/>
    </source>
</evidence>
<dbReference type="AlphaFoldDB" id="A0A5C5G278"/>
<accession>A0A5C5G278</accession>
<dbReference type="OrthoDB" id="10529452at2759"/>
<gene>
    <name evidence="1" type="ORF">DMC30DRAFT_43796</name>
</gene>
<dbReference type="Proteomes" id="UP000311382">
    <property type="component" value="Unassembled WGS sequence"/>
</dbReference>
<organism evidence="1 2">
    <name type="scientific">Rhodotorula diobovata</name>
    <dbReference type="NCBI Taxonomy" id="5288"/>
    <lineage>
        <taxon>Eukaryota</taxon>
        <taxon>Fungi</taxon>
        <taxon>Dikarya</taxon>
        <taxon>Basidiomycota</taxon>
        <taxon>Pucciniomycotina</taxon>
        <taxon>Microbotryomycetes</taxon>
        <taxon>Sporidiobolales</taxon>
        <taxon>Sporidiobolaceae</taxon>
        <taxon>Rhodotorula</taxon>
    </lineage>
</organism>
<dbReference type="EMBL" id="SOZI01000013">
    <property type="protein sequence ID" value="TNY23240.1"/>
    <property type="molecule type" value="Genomic_DNA"/>
</dbReference>
<reference evidence="1 2" key="1">
    <citation type="submission" date="2019-03" db="EMBL/GenBank/DDBJ databases">
        <title>Rhodosporidium diobovatum UCD-FST 08-225 genome sequencing, assembly, and annotation.</title>
        <authorList>
            <person name="Fakankun I.U."/>
            <person name="Fristensky B."/>
            <person name="Levin D.B."/>
        </authorList>
    </citation>
    <scope>NUCLEOTIDE SEQUENCE [LARGE SCALE GENOMIC DNA]</scope>
    <source>
        <strain evidence="1 2">UCD-FST 08-225</strain>
    </source>
</reference>
<sequence length="405" mass="43874">MLPSSLPEHDQPLPRLPSELILEVIEWCGQLPDERAKTLASLCRLARAYQAVAKRALYSRILLEWGTSERQTALHTTPSGVESGEVPHGTALHTLVHEPRLAPLVKALEIGFTAKALASVEVAHLLDNLTNVEEVTFTEQCLAGLRRVVSQEAARILRLRAGSWDDAVAALVREHPEAFKTLRRLDLQHLTLSHSVIPFPLKTLEALTVEQAVDPAALASLTASCRDKLTSLRLPVNPGAPSFRLASFVSLVQLGLLVENEDEGTAFGRMVPRIVSILLSAASLPFLASLSITGRTSTSTVTPAPGYTSPPRLEMSSKQVLNAIPFQIQHLSLDTSCFLASDVVSYLLSPCRPPSLRSFRAGDDTGVGLARLLRRTTGRYAELASTLDQAGVAVTTVDGARRVTW</sequence>
<proteinExistence type="predicted"/>
<name>A0A5C5G278_9BASI</name>